<evidence type="ECO:0000313" key="2">
    <source>
        <dbReference type="Proteomes" id="UP000778578"/>
    </source>
</evidence>
<protein>
    <submittedName>
        <fullName evidence="1">Tetratricopeptide repeat protein</fullName>
    </submittedName>
</protein>
<dbReference type="Pfam" id="PF13432">
    <property type="entry name" value="TPR_16"/>
    <property type="match status" value="2"/>
</dbReference>
<dbReference type="Proteomes" id="UP000778578">
    <property type="component" value="Unassembled WGS sequence"/>
</dbReference>
<evidence type="ECO:0000313" key="1">
    <source>
        <dbReference type="EMBL" id="MBY8876063.1"/>
    </source>
</evidence>
<name>A0ABS7PZA8_9ACTN</name>
<accession>A0ABS7PZA8</accession>
<dbReference type="SUPFAM" id="SSF48452">
    <property type="entry name" value="TPR-like"/>
    <property type="match status" value="1"/>
</dbReference>
<reference evidence="1 2" key="1">
    <citation type="submission" date="2021-08" db="EMBL/GenBank/DDBJ databases">
        <title>WGS of actinomycetes from Thailand.</title>
        <authorList>
            <person name="Thawai C."/>
        </authorList>
    </citation>
    <scope>NUCLEOTIDE SEQUENCE [LARGE SCALE GENOMIC DNA]</scope>
    <source>
        <strain evidence="1 2">PLK6-54</strain>
    </source>
</reference>
<gene>
    <name evidence="1" type="ORF">K7862_00200</name>
</gene>
<dbReference type="RefSeq" id="WP_222959351.1">
    <property type="nucleotide sequence ID" value="NZ_JAINZZ010000001.1"/>
</dbReference>
<dbReference type="EMBL" id="JAINZZ010000001">
    <property type="protein sequence ID" value="MBY8876063.1"/>
    <property type="molecule type" value="Genomic_DNA"/>
</dbReference>
<dbReference type="Gene3D" id="1.25.40.10">
    <property type="entry name" value="Tetratricopeptide repeat domain"/>
    <property type="match status" value="1"/>
</dbReference>
<keyword evidence="2" id="KW-1185">Reference proteome</keyword>
<comment type="caution">
    <text evidence="1">The sequence shown here is derived from an EMBL/GenBank/DDBJ whole genome shotgun (WGS) entry which is preliminary data.</text>
</comment>
<proteinExistence type="predicted"/>
<organism evidence="1 2">
    <name type="scientific">Actinacidiphila acidipaludis</name>
    <dbReference type="NCBI Taxonomy" id="2873382"/>
    <lineage>
        <taxon>Bacteria</taxon>
        <taxon>Bacillati</taxon>
        <taxon>Actinomycetota</taxon>
        <taxon>Actinomycetes</taxon>
        <taxon>Kitasatosporales</taxon>
        <taxon>Streptomycetaceae</taxon>
        <taxon>Actinacidiphila</taxon>
    </lineage>
</organism>
<dbReference type="InterPro" id="IPR011990">
    <property type="entry name" value="TPR-like_helical_dom_sf"/>
</dbReference>
<sequence>MKFFRSRDRVAADQKQRTRASLTRATTLYTAGRFAEAEAEARAVASDWSWPRHQDRPLALRLAAAATSAQGRHAEALAAYDRLLFDFRREFGAKDPRTLILRSNRAQTLALLSRYAECEEECAAVARTAARGKGREMPYILAAARNGLIYAFNGQGRHQEAEALAREALGAPPGADRLASALRLGLARSLSGQGRYEEALAEAERTAESRSALSEAMRYLETGAVDLASATALLGLGRAAEARVRASAAHDACLSAFGPDHHRTSEALELIRRIDSA</sequence>